<keyword evidence="8" id="KW-1185">Reference proteome</keyword>
<evidence type="ECO:0000256" key="4">
    <source>
        <dbReference type="PIRSR" id="PIRSR000018-50"/>
    </source>
</evidence>
<dbReference type="InterPro" id="IPR036909">
    <property type="entry name" value="Cyt_c-like_dom_sf"/>
</dbReference>
<dbReference type="PIRSF" id="PIRSF000018">
    <property type="entry name" value="Mb_ADH_cyt_c"/>
    <property type="match status" value="1"/>
</dbReference>
<dbReference type="InterPro" id="IPR009056">
    <property type="entry name" value="Cyt_c-like_dom"/>
</dbReference>
<feature type="domain" description="Cytochrome c" evidence="6">
    <location>
        <begin position="323"/>
        <end position="413"/>
    </location>
</feature>
<dbReference type="Proteomes" id="UP000295357">
    <property type="component" value="Unassembled WGS sequence"/>
</dbReference>
<dbReference type="RefSeq" id="WP_246030814.1">
    <property type="nucleotide sequence ID" value="NZ_JAUFPJ010000003.1"/>
</dbReference>
<feature type="binding site" description="axial binding residue" evidence="5">
    <location>
        <position position="217"/>
    </location>
    <ligand>
        <name>heme c</name>
        <dbReference type="ChEBI" id="CHEBI:61717"/>
        <label>2</label>
    </ligand>
    <ligandPart>
        <name>Fe</name>
        <dbReference type="ChEBI" id="CHEBI:18248"/>
    </ligandPart>
</feature>
<feature type="binding site" description="axial binding residue" evidence="5">
    <location>
        <position position="340"/>
    </location>
    <ligand>
        <name>heme c</name>
        <dbReference type="ChEBI" id="CHEBI:61717"/>
        <label>3</label>
    </ligand>
    <ligandPart>
        <name>Fe</name>
        <dbReference type="ChEBI" id="CHEBI:18248"/>
    </ligandPart>
</feature>
<evidence type="ECO:0000256" key="2">
    <source>
        <dbReference type="ARBA" id="ARBA00022723"/>
    </source>
</evidence>
<feature type="binding site" description="covalent" evidence="4">
    <location>
        <position position="336"/>
    </location>
    <ligand>
        <name>heme c</name>
        <dbReference type="ChEBI" id="CHEBI:61717"/>
        <label>3</label>
    </ligand>
</feature>
<gene>
    <name evidence="7" type="ORF">DFR39_105106</name>
</gene>
<feature type="binding site" description="covalent" evidence="4">
    <location>
        <position position="70"/>
    </location>
    <ligand>
        <name>heme c</name>
        <dbReference type="ChEBI" id="CHEBI:61717"/>
        <label>1</label>
    </ligand>
</feature>
<dbReference type="SUPFAM" id="SSF46626">
    <property type="entry name" value="Cytochrome c"/>
    <property type="match status" value="3"/>
</dbReference>
<keyword evidence="1 4" id="KW-0349">Heme</keyword>
<feature type="binding site" description="covalent" evidence="4">
    <location>
        <position position="213"/>
    </location>
    <ligand>
        <name>heme c</name>
        <dbReference type="ChEBI" id="CHEBI:61717"/>
        <label>2</label>
    </ligand>
</feature>
<evidence type="ECO:0000313" key="8">
    <source>
        <dbReference type="Proteomes" id="UP000295357"/>
    </source>
</evidence>
<dbReference type="InterPro" id="IPR051459">
    <property type="entry name" value="Cytochrome_c-type_DH"/>
</dbReference>
<accession>A0A4R6N2H5</accession>
<evidence type="ECO:0000256" key="5">
    <source>
        <dbReference type="PIRSR" id="PIRSR000018-51"/>
    </source>
</evidence>
<dbReference type="GO" id="GO:0020037">
    <property type="term" value="F:heme binding"/>
    <property type="evidence" value="ECO:0007669"/>
    <property type="project" value="InterPro"/>
</dbReference>
<evidence type="ECO:0000259" key="6">
    <source>
        <dbReference type="PROSITE" id="PS51007"/>
    </source>
</evidence>
<dbReference type="GO" id="GO:0009055">
    <property type="term" value="F:electron transfer activity"/>
    <property type="evidence" value="ECO:0007669"/>
    <property type="project" value="InterPro"/>
</dbReference>
<dbReference type="PANTHER" id="PTHR35008">
    <property type="entry name" value="BLL4482 PROTEIN-RELATED"/>
    <property type="match status" value="1"/>
</dbReference>
<organism evidence="7 8">
    <name type="scientific">Roseateles asaccharophilus</name>
    <dbReference type="NCBI Taxonomy" id="582607"/>
    <lineage>
        <taxon>Bacteria</taxon>
        <taxon>Pseudomonadati</taxon>
        <taxon>Pseudomonadota</taxon>
        <taxon>Betaproteobacteria</taxon>
        <taxon>Burkholderiales</taxon>
        <taxon>Sphaerotilaceae</taxon>
        <taxon>Roseateles</taxon>
    </lineage>
</organism>
<name>A0A4R6N2H5_9BURK</name>
<dbReference type="PROSITE" id="PS51007">
    <property type="entry name" value="CYTC"/>
    <property type="match status" value="3"/>
</dbReference>
<reference evidence="7 8" key="1">
    <citation type="submission" date="2019-03" db="EMBL/GenBank/DDBJ databases">
        <title>Genomic Encyclopedia of Type Strains, Phase IV (KMG-IV): sequencing the most valuable type-strain genomes for metagenomic binning, comparative biology and taxonomic classification.</title>
        <authorList>
            <person name="Goeker M."/>
        </authorList>
    </citation>
    <scope>NUCLEOTIDE SEQUENCE [LARGE SCALE GENOMIC DNA]</scope>
    <source>
        <strain evidence="7 8">DSM 25082</strain>
    </source>
</reference>
<sequence length="429" mass="46238">MRRLRPQAWRLAALLVGLSLVILPLALLSLGGWFGLTGPASPTAAPRPTPTPDQLARGAYLAQAGNCMGCHTARGDAPYAGGRPIPTPFGTVFSPNLTPDPATGLGHWSAEDFWRALHQGRGRDGRLLNPAFPYDNYTLIRREDSDALYDYLRSLAPVARAKPPDELRFPYNTQAALAVWRALFFRPGVYAPDPNRDAVWNRGAYLVQGLGHCSACHGSRNALGGHGGPTDFRGDLLQGLGWYAPSLQDPAEAGVAHWSPPELKAWLRDGRNAHASALGPMAEVVLGSTQHLSEPDLDAMARYLRNLPQREHSQRARPRPETGLREQGAKLYEQHCAACHGQRGEGVPGIYPALAGNRSVAQGEGVNLLRVMLRGAFAPATTGNPRPFGMPPFAGVLSDQELAAVASHVRNSWGNTAGDLRAVDVIRLK</sequence>
<keyword evidence="2 5" id="KW-0479">Metal-binding</keyword>
<feature type="binding site" description="covalent" evidence="4">
    <location>
        <position position="216"/>
    </location>
    <ligand>
        <name>heme c</name>
        <dbReference type="ChEBI" id="CHEBI:61717"/>
        <label>2</label>
    </ligand>
</feature>
<dbReference type="PANTHER" id="PTHR35008:SF4">
    <property type="entry name" value="BLL4482 PROTEIN"/>
    <property type="match status" value="1"/>
</dbReference>
<protein>
    <submittedName>
        <fullName evidence="7">Cytochrome c</fullName>
    </submittedName>
</protein>
<dbReference type="GO" id="GO:0005506">
    <property type="term" value="F:iron ion binding"/>
    <property type="evidence" value="ECO:0007669"/>
    <property type="project" value="InterPro"/>
</dbReference>
<dbReference type="EMBL" id="SNXE01000005">
    <property type="protein sequence ID" value="TDP09268.1"/>
    <property type="molecule type" value="Genomic_DNA"/>
</dbReference>
<feature type="domain" description="Cytochrome c" evidence="6">
    <location>
        <begin position="198"/>
        <end position="308"/>
    </location>
</feature>
<dbReference type="InterPro" id="IPR014353">
    <property type="entry name" value="Membr-bd_ADH_cyt_c"/>
</dbReference>
<feature type="binding site" description="covalent" evidence="4">
    <location>
        <position position="339"/>
    </location>
    <ligand>
        <name>heme c</name>
        <dbReference type="ChEBI" id="CHEBI:61717"/>
        <label>3</label>
    </ligand>
</feature>
<comment type="caution">
    <text evidence="7">The sequence shown here is derived from an EMBL/GenBank/DDBJ whole genome shotgun (WGS) entry which is preliminary data.</text>
</comment>
<dbReference type="GO" id="GO:0016614">
    <property type="term" value="F:oxidoreductase activity, acting on CH-OH group of donors"/>
    <property type="evidence" value="ECO:0007669"/>
    <property type="project" value="InterPro"/>
</dbReference>
<dbReference type="Pfam" id="PF00034">
    <property type="entry name" value="Cytochrom_C"/>
    <property type="match status" value="2"/>
</dbReference>
<feature type="binding site" description="covalent" evidence="4">
    <location>
        <position position="67"/>
    </location>
    <ligand>
        <name>heme c</name>
        <dbReference type="ChEBI" id="CHEBI:61717"/>
        <label>1</label>
    </ligand>
</feature>
<feature type="domain" description="Cytochrome c" evidence="6">
    <location>
        <begin position="53"/>
        <end position="156"/>
    </location>
</feature>
<evidence type="ECO:0000313" key="7">
    <source>
        <dbReference type="EMBL" id="TDP09268.1"/>
    </source>
</evidence>
<evidence type="ECO:0000256" key="3">
    <source>
        <dbReference type="ARBA" id="ARBA00023004"/>
    </source>
</evidence>
<dbReference type="Gene3D" id="1.10.760.10">
    <property type="entry name" value="Cytochrome c-like domain"/>
    <property type="match status" value="3"/>
</dbReference>
<keyword evidence="3 5" id="KW-0408">Iron</keyword>
<comment type="cofactor">
    <cofactor evidence="4">
        <name>heme c</name>
        <dbReference type="ChEBI" id="CHEBI:61717"/>
    </cofactor>
    <text evidence="4">Binds 3 heme c groups covalently per subunit.</text>
</comment>
<dbReference type="GO" id="GO:0016020">
    <property type="term" value="C:membrane"/>
    <property type="evidence" value="ECO:0007669"/>
    <property type="project" value="InterPro"/>
</dbReference>
<evidence type="ECO:0000256" key="1">
    <source>
        <dbReference type="ARBA" id="ARBA00022617"/>
    </source>
</evidence>
<feature type="binding site" description="axial binding residue" evidence="5">
    <location>
        <position position="71"/>
    </location>
    <ligand>
        <name>heme c</name>
        <dbReference type="ChEBI" id="CHEBI:61717"/>
        <label>1</label>
    </ligand>
    <ligandPart>
        <name>Fe</name>
        <dbReference type="ChEBI" id="CHEBI:18248"/>
    </ligandPart>
</feature>
<proteinExistence type="predicted"/>
<dbReference type="AlphaFoldDB" id="A0A4R6N2H5"/>